<dbReference type="OrthoDB" id="1594986at2759"/>
<feature type="compositionally biased region" description="Polar residues" evidence="1">
    <location>
        <begin position="1363"/>
        <end position="1379"/>
    </location>
</feature>
<dbReference type="GeneID" id="115815238"/>
<feature type="region of interest" description="Disordered" evidence="1">
    <location>
        <begin position="1498"/>
        <end position="1565"/>
    </location>
</feature>
<dbReference type="Pfam" id="PF00621">
    <property type="entry name" value="RhoGEF"/>
    <property type="match status" value="1"/>
</dbReference>
<dbReference type="Gene3D" id="1.20.900.10">
    <property type="entry name" value="Dbl homology (DH) domain"/>
    <property type="match status" value="1"/>
</dbReference>
<dbReference type="InterPro" id="IPR052231">
    <property type="entry name" value="Rho_GEF_signaling-related"/>
</dbReference>
<dbReference type="GO" id="GO:0005085">
    <property type="term" value="F:guanyl-nucleotide exchange factor activity"/>
    <property type="evidence" value="ECO:0007669"/>
    <property type="project" value="InterPro"/>
</dbReference>
<feature type="compositionally biased region" description="Basic residues" evidence="1">
    <location>
        <begin position="603"/>
        <end position="612"/>
    </location>
</feature>
<dbReference type="SUPFAM" id="SSF50729">
    <property type="entry name" value="PH domain-like"/>
    <property type="match status" value="1"/>
</dbReference>
<protein>
    <submittedName>
        <fullName evidence="5">Quattro</fullName>
    </submittedName>
</protein>
<dbReference type="SUPFAM" id="SSF48065">
    <property type="entry name" value="DBL homology domain (DH-domain)"/>
    <property type="match status" value="1"/>
</dbReference>
<dbReference type="CDD" id="cd00160">
    <property type="entry name" value="RhoGEF"/>
    <property type="match status" value="1"/>
</dbReference>
<dbReference type="InterPro" id="IPR001849">
    <property type="entry name" value="PH_domain"/>
</dbReference>
<feature type="region of interest" description="Disordered" evidence="1">
    <location>
        <begin position="588"/>
        <end position="681"/>
    </location>
</feature>
<dbReference type="InParanoid" id="A0A6J2VS95"/>
<name>A0A6J2VS95_CHACN</name>
<feature type="compositionally biased region" description="Basic and acidic residues" evidence="1">
    <location>
        <begin position="1304"/>
        <end position="1314"/>
    </location>
</feature>
<feature type="region of interest" description="Disordered" evidence="1">
    <location>
        <begin position="1924"/>
        <end position="2054"/>
    </location>
</feature>
<dbReference type="InterPro" id="IPR055251">
    <property type="entry name" value="SOS1_NGEF_PH"/>
</dbReference>
<dbReference type="SMART" id="SM00233">
    <property type="entry name" value="PH"/>
    <property type="match status" value="1"/>
</dbReference>
<gene>
    <name evidence="5" type="primary">quob</name>
</gene>
<dbReference type="RefSeq" id="XP_030634056.1">
    <property type="nucleotide sequence ID" value="XM_030778196.1"/>
</dbReference>
<feature type="region of interest" description="Disordered" evidence="1">
    <location>
        <begin position="1287"/>
        <end position="1314"/>
    </location>
</feature>
<dbReference type="Gene3D" id="1.20.58.60">
    <property type="match status" value="1"/>
</dbReference>
<feature type="compositionally biased region" description="Polar residues" evidence="1">
    <location>
        <begin position="1499"/>
        <end position="1510"/>
    </location>
</feature>
<dbReference type="InterPro" id="IPR011993">
    <property type="entry name" value="PH-like_dom_sf"/>
</dbReference>
<feature type="compositionally biased region" description="Basic and acidic residues" evidence="1">
    <location>
        <begin position="716"/>
        <end position="727"/>
    </location>
</feature>
<keyword evidence="4" id="KW-1185">Reference proteome</keyword>
<dbReference type="CTD" id="321031"/>
<feature type="region of interest" description="Disordered" evidence="1">
    <location>
        <begin position="716"/>
        <end position="740"/>
    </location>
</feature>
<dbReference type="InterPro" id="IPR000219">
    <property type="entry name" value="DH_dom"/>
</dbReference>
<sequence>MKTKNASSLDWSIQSALSSLYPPFEATAPTVLSQLFRTIEERYHGDALQCLLDFLIPTKHILESVQQAACCAYSDVVFRCEGWPLCLHDRVVIQLAPINPLLLRPGDFYLQAEPFGDQAARIVLKSLLTQEGLFGHEGPTVEETPIPETSYPCIFTEAWLREVNEGRYGNELCKCVLTSDHGIVKVPWSEVAIPEFLAQSKRTTKSESLTAPPPSALILKEVQSETLESQMQSELPVDFSPVAMEPTVLSVKDGIAVPLRLGDGSSKLVKMDQGKLVSNSTGKPVGWVSPNTWDSRNIREVEGEYVDLLEFAKEKEALALAKTAIPTIPMAFKPVRPAPPVPKRDMGLCAQSQRLPNKACTPCSKGKQVSQNSGNLLEPRSRHRESYMAALCNPVNIEGGGCLASVEETWPGLGEAEPGCEQQGAGSECFLVGHSNHVSHMKQTPIQPGQNSHHFGQNPIEPSQNTVQSSQSIIQPCKNLVRPTEKPIQPDHNSGQPQFSHPNGQVLKLEIDRKPVSDNRRVCLNDSFRYDQYPTRLIGQKPLKTQALPKMGLKALPDLSSHRQEAVFNQSPQLLGQVHLVQDQYAPRQYHPNSPQNSTPQRIGHKLLHSPKSKNTNQTVDHYLNSPSDHNSCHHEGQSQCSPGIPGDVFKPSGKSKSKPRSLSSVSETARECLQSQKLTTRSRSDVCPDVISMVPSIHVLHSKKHMPFVLVSPKMERQQGGKKDVQSGKADTQSPATVNGVDRELQTVPSNVLSATQTQNLPPGHRALSQDPTTKSLLQLGMACLPGGRDRSGRAVVEVYGDRKGWSFPLLTPLELCKLLLYLHSVPRREVRDLGLTVVIDGRKSLPPPVLYKALLLVQEQALHAVHSILLLVDKEHSPRPERQPGLQMEVVTSLKALHKSVDGQQLTSDMGGTFPYSHSDWLQFYQKLSLFELDLRESTSLLQRAIVRLSCATNTDTAQDVQRCIQDQKSSMKEVLEDTQLVTLQREGGAMLARMRKEEIRLAQSEDYRDSVEEVTWLYNQVEEGVHTLVMKSNQSLQHLNQLLQIRETEDRLKEIREWCETEEQSWLKTCNPAESSLNTAEQRLQHLKSVLAQAKEKKEKGMLLVKEGEKMMQGPGFPEAEVFHITLTTFKTSMAAFLLRAEQRNSELEKSACVYRFCDQAVALAKECGLYLDDIETGCLPLKPNTGMLRTFAERFKDFSPQRFRELKSNVLSGEDVGEAEAWNAAWAQCQSVKQRLEDKLQASDENQAPAKPQTKDYGVLKEVDDAPSPASCVSMCEAYSGHPEMDPVEGGPTAALTQSRDSRARESDKDTVTCFNLPFKPEGKVKKGAKASYVVQASTDKGVKMSLLLKSANTEPTIVQISQKNTGETQTSSGLRANPEESDLQSTDKNEKQDPERSPPTATATKETSTSDNIQMQVWRKLPREHHSEADLRKVDRACVADQSPCRPVLGRSRSEGSCISMLHPKAELLAVNTYQRTDDCKVLTDEEGSRISRQESFCSSVSSPRQGWDGAEGRTEKRPTDQAYDDASIPTGSGNVVCNQDSPTFLTTQQPSQPEETSSNGLKLQWIMEELLQTERDFVRALSYVMEHYFPELDRPDVPQDLRGQRGSIFGNLEKLRDFHQHHFLKELELCVREPFRVGRCFLRHKDSFGLYALYSKNKPRSDNLLINQGQDFFRQKQQRLGDKMDLSSYLLKPVQRISKYSLLLQDMLRECGTGSHRSRERTEIQAALEVIQFQLRHGNNLLAMDDIQECDVNLKEQGQLIRQDEFLVSFRKKKCFRHIFLFQDLILFSKTKKTEVGNDIYVYKQSFKTSDIGMTHNCGDTGLCFEIWFRRRKLQDTYTLQAGSREVKEGWTRDLERILWEQAVHNREIRMQERVFMGIGYKPFMDIQPSEAAINDRAVNCALTGREGGFALLRPNSTGSGSCMSSSGSNSSSSSSSGRGSMSPVGYLCDPNRRGDTTHGGFPTSGILEENDDQETGSQSLLVDSSESSGESVSGFSSSGHSCQSVIVGDGEDPPSELRHVSEKRPQTHKAGKENHKNKTKPSKPSELGLAGKYLLDFKPSHCVYVDGSLLSHN</sequence>
<evidence type="ECO:0000313" key="5">
    <source>
        <dbReference type="RefSeq" id="XP_030634056.1"/>
    </source>
</evidence>
<feature type="compositionally biased region" description="Basic and acidic residues" evidence="1">
    <location>
        <begin position="1516"/>
        <end position="1525"/>
    </location>
</feature>
<dbReference type="SUPFAM" id="SSF46966">
    <property type="entry name" value="Spectrin repeat"/>
    <property type="match status" value="1"/>
</dbReference>
<evidence type="ECO:0000313" key="4">
    <source>
        <dbReference type="Proteomes" id="UP000504632"/>
    </source>
</evidence>
<organism evidence="4 5">
    <name type="scientific">Chanos chanos</name>
    <name type="common">Milkfish</name>
    <name type="synonym">Mugil chanos</name>
    <dbReference type="NCBI Taxonomy" id="29144"/>
    <lineage>
        <taxon>Eukaryota</taxon>
        <taxon>Metazoa</taxon>
        <taxon>Chordata</taxon>
        <taxon>Craniata</taxon>
        <taxon>Vertebrata</taxon>
        <taxon>Euteleostomi</taxon>
        <taxon>Actinopterygii</taxon>
        <taxon>Neopterygii</taxon>
        <taxon>Teleostei</taxon>
        <taxon>Ostariophysi</taxon>
        <taxon>Gonorynchiformes</taxon>
        <taxon>Chanidae</taxon>
        <taxon>Chanos</taxon>
    </lineage>
</organism>
<feature type="compositionally biased region" description="Low complexity" evidence="1">
    <location>
        <begin position="1924"/>
        <end position="1949"/>
    </location>
</feature>
<feature type="compositionally biased region" description="Basic and acidic residues" evidence="1">
    <location>
        <begin position="2022"/>
        <end position="2043"/>
    </location>
</feature>
<dbReference type="Pfam" id="PF22697">
    <property type="entry name" value="SOS1_NGEF_PH"/>
    <property type="match status" value="1"/>
</dbReference>
<evidence type="ECO:0000259" key="3">
    <source>
        <dbReference type="PROSITE" id="PS50010"/>
    </source>
</evidence>
<dbReference type="PANTHER" id="PTHR45845">
    <property type="entry name" value="RHO GUANINE NUCLEOTIDE EXCHANGE FACTOR-RELATED"/>
    <property type="match status" value="1"/>
</dbReference>
<dbReference type="PROSITE" id="PS50010">
    <property type="entry name" value="DH_2"/>
    <property type="match status" value="1"/>
</dbReference>
<dbReference type="Gene3D" id="2.30.29.30">
    <property type="entry name" value="Pleckstrin-homology domain (PH domain)/Phosphotyrosine-binding domain (PTB)"/>
    <property type="match status" value="1"/>
</dbReference>
<accession>A0A6J2VS95</accession>
<dbReference type="CDD" id="cd13242">
    <property type="entry name" value="PH_puratrophin-1"/>
    <property type="match status" value="1"/>
</dbReference>
<dbReference type="InterPro" id="IPR035899">
    <property type="entry name" value="DBL_dom_sf"/>
</dbReference>
<feature type="region of interest" description="Disordered" evidence="1">
    <location>
        <begin position="360"/>
        <end position="380"/>
    </location>
</feature>
<dbReference type="Proteomes" id="UP000504632">
    <property type="component" value="Chromosome 6"/>
</dbReference>
<feature type="compositionally biased region" description="Low complexity" evidence="1">
    <location>
        <begin position="1983"/>
        <end position="2011"/>
    </location>
</feature>
<dbReference type="PANTHER" id="PTHR45845:SF2">
    <property type="entry name" value="RIKEN CDNA D630003M21 GENE"/>
    <property type="match status" value="1"/>
</dbReference>
<feature type="domain" description="PH" evidence="2">
    <location>
        <begin position="1759"/>
        <end position="1866"/>
    </location>
</feature>
<feature type="compositionally biased region" description="Polar residues" evidence="1">
    <location>
        <begin position="591"/>
        <end position="601"/>
    </location>
</feature>
<evidence type="ECO:0000256" key="1">
    <source>
        <dbReference type="SAM" id="MobiDB-lite"/>
    </source>
</evidence>
<feature type="compositionally biased region" description="Polar residues" evidence="1">
    <location>
        <begin position="613"/>
        <end position="630"/>
    </location>
</feature>
<feature type="region of interest" description="Disordered" evidence="1">
    <location>
        <begin position="1363"/>
        <end position="1422"/>
    </location>
</feature>
<feature type="compositionally biased region" description="Polar residues" evidence="1">
    <location>
        <begin position="1404"/>
        <end position="1420"/>
    </location>
</feature>
<reference evidence="5" key="1">
    <citation type="submission" date="2025-08" db="UniProtKB">
        <authorList>
            <consortium name="RefSeq"/>
        </authorList>
    </citation>
    <scope>IDENTIFICATION</scope>
</reference>
<dbReference type="PROSITE" id="PS50003">
    <property type="entry name" value="PH_DOMAIN"/>
    <property type="match status" value="1"/>
</dbReference>
<proteinExistence type="predicted"/>
<dbReference type="SMART" id="SM00325">
    <property type="entry name" value="RhoGEF"/>
    <property type="match status" value="1"/>
</dbReference>
<feature type="compositionally biased region" description="Basic and acidic residues" evidence="1">
    <location>
        <begin position="1390"/>
        <end position="1401"/>
    </location>
</feature>
<feature type="compositionally biased region" description="Polar residues" evidence="1">
    <location>
        <begin position="1535"/>
        <end position="1565"/>
    </location>
</feature>
<evidence type="ECO:0000259" key="2">
    <source>
        <dbReference type="PROSITE" id="PS50003"/>
    </source>
</evidence>
<feature type="domain" description="DH" evidence="3">
    <location>
        <begin position="1568"/>
        <end position="1747"/>
    </location>
</feature>